<feature type="domain" description="DUF112" evidence="2">
    <location>
        <begin position="20"/>
        <end position="438"/>
    </location>
</feature>
<organism evidence="3">
    <name type="scientific">marine metagenome</name>
    <dbReference type="NCBI Taxonomy" id="408172"/>
    <lineage>
        <taxon>unclassified sequences</taxon>
        <taxon>metagenomes</taxon>
        <taxon>ecological metagenomes</taxon>
    </lineage>
</organism>
<feature type="transmembrane region" description="Helical" evidence="1">
    <location>
        <begin position="253"/>
        <end position="277"/>
    </location>
</feature>
<dbReference type="InterPro" id="IPR002823">
    <property type="entry name" value="DUF112_TM"/>
</dbReference>
<feature type="transmembrane region" description="Helical" evidence="1">
    <location>
        <begin position="410"/>
        <end position="426"/>
    </location>
</feature>
<feature type="transmembrane region" description="Helical" evidence="1">
    <location>
        <begin position="12"/>
        <end position="33"/>
    </location>
</feature>
<feature type="transmembrane region" description="Helical" evidence="1">
    <location>
        <begin position="108"/>
        <end position="133"/>
    </location>
</feature>
<feature type="transmembrane region" description="Helical" evidence="1">
    <location>
        <begin position="169"/>
        <end position="187"/>
    </location>
</feature>
<evidence type="ECO:0000259" key="2">
    <source>
        <dbReference type="Pfam" id="PF01970"/>
    </source>
</evidence>
<reference evidence="3" key="1">
    <citation type="submission" date="2018-05" db="EMBL/GenBank/DDBJ databases">
        <authorList>
            <person name="Lanie J.A."/>
            <person name="Ng W.-L."/>
            <person name="Kazmierczak K.M."/>
            <person name="Andrzejewski T.M."/>
            <person name="Davidsen T.M."/>
            <person name="Wayne K.J."/>
            <person name="Tettelin H."/>
            <person name="Glass J.I."/>
            <person name="Rusch D."/>
            <person name="Podicherti R."/>
            <person name="Tsui H.-C.T."/>
            <person name="Winkler M.E."/>
        </authorList>
    </citation>
    <scope>NUCLEOTIDE SEQUENCE</scope>
</reference>
<feature type="transmembrane region" description="Helical" evidence="1">
    <location>
        <begin position="433"/>
        <end position="455"/>
    </location>
</feature>
<feature type="transmembrane region" description="Helical" evidence="1">
    <location>
        <begin position="386"/>
        <end position="404"/>
    </location>
</feature>
<feature type="transmembrane region" description="Helical" evidence="1">
    <location>
        <begin position="199"/>
        <end position="220"/>
    </location>
</feature>
<keyword evidence="1" id="KW-0812">Transmembrane</keyword>
<dbReference type="AlphaFoldDB" id="A0A381PTP7"/>
<proteinExistence type="predicted"/>
<name>A0A381PTP7_9ZZZZ</name>
<sequence>MELLSNLGDGLSYVIGVVPILTIILGVTMGIIAGATPGLSPSMGVALLVPFTYAMTPTLALILLVAIYIAANYGGSITAVTINAPGTPSSVVTSFDGYPLTKKGKPGMALGVSLVASTIGGIVGTLILIFFSGPLAKVALKFHPAEYFALAIFGLTTVASLGGKNWIKAFIAAMFGLLINTIGIDPISGVSRFTFGLSFLYDGFALIPALIGLFALSEIFKQLENGKFDSKAADSGKQEWPTFLEYWKLKLTILRSSVIGTIIGIFPGAGATIAAFISYDLTQKMSKTPEEFGKGSMEGVAAAEGANSSSVGGALIPLLTLGIPGSASTAVLIGALMIHDLTPGPQLFISSPDIIYGLLASLLLANIILLALGFFGSRLWIKVTTIPKRILFPIIFAVSIIGSFAVRNSFFDVIACLGFGVFGWILRRYNYPVAPIVLGMVLGNIAETNFIRAVMMGGWTVFFTRPASLIMLLVALASFSVPLIQARKEKRRTTK</sequence>
<keyword evidence="1" id="KW-0472">Membrane</keyword>
<dbReference type="Pfam" id="PF01970">
    <property type="entry name" value="TctA"/>
    <property type="match status" value="1"/>
</dbReference>
<accession>A0A381PTP7</accession>
<dbReference type="PANTHER" id="PTHR35342:SF5">
    <property type="entry name" value="TRICARBOXYLIC TRANSPORT PROTEIN"/>
    <property type="match status" value="1"/>
</dbReference>
<protein>
    <recommendedName>
        <fullName evidence="2">DUF112 domain-containing protein</fullName>
    </recommendedName>
</protein>
<feature type="transmembrane region" description="Helical" evidence="1">
    <location>
        <begin position="315"/>
        <end position="338"/>
    </location>
</feature>
<dbReference type="EMBL" id="UINC01001091">
    <property type="protein sequence ID" value="SUZ70431.1"/>
    <property type="molecule type" value="Genomic_DNA"/>
</dbReference>
<evidence type="ECO:0000256" key="1">
    <source>
        <dbReference type="SAM" id="Phobius"/>
    </source>
</evidence>
<feature type="transmembrane region" description="Helical" evidence="1">
    <location>
        <begin position="467"/>
        <end position="486"/>
    </location>
</feature>
<keyword evidence="1" id="KW-1133">Transmembrane helix</keyword>
<feature type="transmembrane region" description="Helical" evidence="1">
    <location>
        <begin position="354"/>
        <end position="374"/>
    </location>
</feature>
<gene>
    <name evidence="3" type="ORF">METZ01_LOCUS23285</name>
</gene>
<dbReference type="PANTHER" id="PTHR35342">
    <property type="entry name" value="TRICARBOXYLIC TRANSPORT PROTEIN"/>
    <property type="match status" value="1"/>
</dbReference>
<feature type="transmembrane region" description="Helical" evidence="1">
    <location>
        <begin position="45"/>
        <end position="71"/>
    </location>
</feature>
<evidence type="ECO:0000313" key="3">
    <source>
        <dbReference type="EMBL" id="SUZ70431.1"/>
    </source>
</evidence>